<sequence>MDAAELEFSLSDSSVVFSLLSPFIDGQLLFKARASGVLLVAGVGSYCAYRICTRYLGRRFVWELLETSRFDRIPAADRRLLYASELPANYEEDITGENQVVNEDLEGDRQSEAGALSIASSSRSNSEAVLQRFSRIRSSSRGRGLFGIRSGCGREGVVRRSSVKSDESCLSRVASSCSNNSASLRIVFETNEHWDDEFADPNQIIPVGFQMSPNNRQEAASIGDLGSVFDDVLSVTSGLENPNLDLNAENEKEEEPDLMRIKCMTDSKYMYQSVIVAGSEMGSEAGSILGGSPGSIRSVLSNALSLRKKAFISKKEGSPQGLWQLTQKDKEKPSTSSENQIDPMKSPDMTDSGFTRSTYSKKSQNRSMFDSAIGADLLSSDEGSVHNEGENNKRRLNSLYENDASSIAPSEMSLEWFDDGLRSQDLLLSENAPSGSKDDGKVQVEGLDWDLEERSQKSERSNKSDISFGSNQIISISPLHKPIESRDLMVLACELFQPYSKHFKMLSLILSSALYHRCELLRDSNWQNLEKRFNETLRECDFLRKWPKRTEKTMRQQLKELCNLAKAPSLSPITVDHVKGLQLLLVLEAKRVYDEKLAGLSGGLDWFNVDSPAVVLQLLHSGGNLSDSLLFPLLVRCCKFSAEIVDVQQKNVGVSNNSTNQANFYGLTSRRLEPCLTFLHHSGVTVPLFYVPDE</sequence>
<keyword evidence="3" id="KW-1185">Reference proteome</keyword>
<feature type="compositionally biased region" description="Polar residues" evidence="1">
    <location>
        <begin position="352"/>
        <end position="366"/>
    </location>
</feature>
<evidence type="ECO:0000313" key="3">
    <source>
        <dbReference type="Proteomes" id="UP000218231"/>
    </source>
</evidence>
<evidence type="ECO:0000313" key="2">
    <source>
        <dbReference type="EMBL" id="PAV75624.1"/>
    </source>
</evidence>
<dbReference type="OrthoDB" id="5867448at2759"/>
<comment type="caution">
    <text evidence="2">The sequence shown here is derived from an EMBL/GenBank/DDBJ whole genome shotgun (WGS) entry which is preliminary data.</text>
</comment>
<evidence type="ECO:0000256" key="1">
    <source>
        <dbReference type="SAM" id="MobiDB-lite"/>
    </source>
</evidence>
<dbReference type="Proteomes" id="UP000218231">
    <property type="component" value="Unassembled WGS sequence"/>
</dbReference>
<dbReference type="AlphaFoldDB" id="A0A2A2KNS6"/>
<dbReference type="EMBL" id="LIAE01008051">
    <property type="protein sequence ID" value="PAV75624.1"/>
    <property type="molecule type" value="Genomic_DNA"/>
</dbReference>
<organism evidence="2 3">
    <name type="scientific">Diploscapter pachys</name>
    <dbReference type="NCBI Taxonomy" id="2018661"/>
    <lineage>
        <taxon>Eukaryota</taxon>
        <taxon>Metazoa</taxon>
        <taxon>Ecdysozoa</taxon>
        <taxon>Nematoda</taxon>
        <taxon>Chromadorea</taxon>
        <taxon>Rhabditida</taxon>
        <taxon>Rhabditina</taxon>
        <taxon>Rhabditomorpha</taxon>
        <taxon>Rhabditoidea</taxon>
        <taxon>Rhabditidae</taxon>
        <taxon>Diploscapter</taxon>
    </lineage>
</organism>
<name>A0A2A2KNS6_9BILA</name>
<reference evidence="2 3" key="1">
    <citation type="journal article" date="2017" name="Curr. Biol.">
        <title>Genome architecture and evolution of a unichromosomal asexual nematode.</title>
        <authorList>
            <person name="Fradin H."/>
            <person name="Zegar C."/>
            <person name="Gutwein M."/>
            <person name="Lucas J."/>
            <person name="Kovtun M."/>
            <person name="Corcoran D."/>
            <person name="Baugh L.R."/>
            <person name="Kiontke K."/>
            <person name="Gunsalus K."/>
            <person name="Fitch D.H."/>
            <person name="Piano F."/>
        </authorList>
    </citation>
    <scope>NUCLEOTIDE SEQUENCE [LARGE SCALE GENOMIC DNA]</scope>
    <source>
        <strain evidence="2">PF1309</strain>
    </source>
</reference>
<proteinExistence type="predicted"/>
<gene>
    <name evidence="2" type="ORF">WR25_06986</name>
</gene>
<protein>
    <submittedName>
        <fullName evidence="2">Uncharacterized protein</fullName>
    </submittedName>
</protein>
<feature type="region of interest" description="Disordered" evidence="1">
    <location>
        <begin position="320"/>
        <end position="366"/>
    </location>
</feature>
<accession>A0A2A2KNS6</accession>
<dbReference type="STRING" id="2018661.A0A2A2KNS6"/>